<reference evidence="2 3" key="1">
    <citation type="submission" date="2016-11" db="EMBL/GenBank/DDBJ databases">
        <authorList>
            <person name="Jaros S."/>
            <person name="Januszkiewicz K."/>
            <person name="Wedrychowicz H."/>
        </authorList>
    </citation>
    <scope>NUCLEOTIDE SEQUENCE [LARGE SCALE GENOMIC DNA]</scope>
    <source>
        <strain evidence="2 3">DSM 9705</strain>
    </source>
</reference>
<dbReference type="GO" id="GO:0004776">
    <property type="term" value="F:succinate-CoA ligase (GDP-forming) activity"/>
    <property type="evidence" value="ECO:0007669"/>
    <property type="project" value="TreeGrafter"/>
</dbReference>
<dbReference type="GO" id="GO:0009361">
    <property type="term" value="C:succinate-CoA ligase complex (ADP-forming)"/>
    <property type="evidence" value="ECO:0007669"/>
    <property type="project" value="TreeGrafter"/>
</dbReference>
<evidence type="ECO:0000313" key="2">
    <source>
        <dbReference type="EMBL" id="SHH47202.1"/>
    </source>
</evidence>
<dbReference type="PANTHER" id="PTHR11117">
    <property type="entry name" value="SUCCINYL-COA LIGASE SUBUNIT ALPHA"/>
    <property type="match status" value="1"/>
</dbReference>
<dbReference type="STRING" id="1121409.SAMN02745124_00663"/>
<dbReference type="GO" id="GO:0006099">
    <property type="term" value="P:tricarboxylic acid cycle"/>
    <property type="evidence" value="ECO:0007669"/>
    <property type="project" value="TreeGrafter"/>
</dbReference>
<dbReference type="PANTHER" id="PTHR11117:SF24">
    <property type="entry name" value="PROTEIN FDRA"/>
    <property type="match status" value="1"/>
</dbReference>
<dbReference type="RefSeq" id="WP_073373389.1">
    <property type="nucleotide sequence ID" value="NZ_FQXS01000002.1"/>
</dbReference>
<dbReference type="GO" id="GO:0005829">
    <property type="term" value="C:cytosol"/>
    <property type="evidence" value="ECO:0007669"/>
    <property type="project" value="TreeGrafter"/>
</dbReference>
<gene>
    <name evidence="2" type="ORF">SAMN02745124_00663</name>
</gene>
<dbReference type="InterPro" id="IPR016102">
    <property type="entry name" value="Succinyl-CoA_synth-like"/>
</dbReference>
<evidence type="ECO:0000259" key="1">
    <source>
        <dbReference type="Pfam" id="PF00549"/>
    </source>
</evidence>
<proteinExistence type="predicted"/>
<dbReference type="SUPFAM" id="SSF52210">
    <property type="entry name" value="Succinyl-CoA synthetase domains"/>
    <property type="match status" value="1"/>
</dbReference>
<dbReference type="AlphaFoldDB" id="A0A1M5T910"/>
<dbReference type="GO" id="GO:0004775">
    <property type="term" value="F:succinate-CoA ligase (ADP-forming) activity"/>
    <property type="evidence" value="ECO:0007669"/>
    <property type="project" value="TreeGrafter"/>
</dbReference>
<name>A0A1M5T910_9BACT</name>
<evidence type="ECO:0000313" key="3">
    <source>
        <dbReference type="Proteomes" id="UP000184139"/>
    </source>
</evidence>
<dbReference type="Pfam" id="PF00549">
    <property type="entry name" value="Ligase_CoA"/>
    <property type="match status" value="1"/>
</dbReference>
<dbReference type="NCBIfam" id="NF004760">
    <property type="entry name" value="PRK06091.1"/>
    <property type="match status" value="1"/>
</dbReference>
<dbReference type="Proteomes" id="UP000184139">
    <property type="component" value="Unassembled WGS sequence"/>
</dbReference>
<dbReference type="Gene3D" id="3.40.50.261">
    <property type="entry name" value="Succinyl-CoA synthetase domains"/>
    <property type="match status" value="2"/>
</dbReference>
<sequence length="511" mass="54326">MFETTTIVTASYFDSVVLMRVASQLKKRDGITEVAMFMGTEGNHELLDQVGLATAESKHAGPQDLIIIVRADTQALAEQTSTEAAAMLSAKRETDQSELSYRPRMLDRALGFLPDASLAAISIPGAYAARETQNCLAHDLNVFLFSDNVALDDEARLKKIALDKGLLLMGPDCGTAYLNGVGLGFTNVVRRGRIGCVAAAGTGLQAVVCRADHRGEGISHGIGVGGRDLSGEVGGLMTSYALSLLDQDPATEVIILISKPPHPEVARSLEQTCRQLATPVITCFQGTTLDSDAFIQSATLDEAADRAVCLLGNTPFVPRNFTDIARIKQLLDHQQSTAAGRRIIGLFTGGTLAKEAYLLLRPLLGTVSADLDQAGSHCLVDLGDDRYTVGKPHPMIAPENRTEVLLELATAGRLDDCGALLFDLVLGHGSHADPASELAAGLAELRSRHGLTIPAIVSLIGTEGDPQSLVEQQRVLNEAGATVFLINSEAARYAALLVVPDCRQALMEVRP</sequence>
<organism evidence="2 3">
    <name type="scientific">Desulfofustis glycolicus DSM 9705</name>
    <dbReference type="NCBI Taxonomy" id="1121409"/>
    <lineage>
        <taxon>Bacteria</taxon>
        <taxon>Pseudomonadati</taxon>
        <taxon>Thermodesulfobacteriota</taxon>
        <taxon>Desulfobulbia</taxon>
        <taxon>Desulfobulbales</taxon>
        <taxon>Desulfocapsaceae</taxon>
        <taxon>Desulfofustis</taxon>
    </lineage>
</organism>
<feature type="domain" description="ATP-citrate synthase/succinyl-CoA ligase C-terminal" evidence="1">
    <location>
        <begin position="346"/>
        <end position="495"/>
    </location>
</feature>
<dbReference type="EMBL" id="FQXS01000002">
    <property type="protein sequence ID" value="SHH47202.1"/>
    <property type="molecule type" value="Genomic_DNA"/>
</dbReference>
<dbReference type="Gene3D" id="3.40.50.720">
    <property type="entry name" value="NAD(P)-binding Rossmann-like Domain"/>
    <property type="match status" value="1"/>
</dbReference>
<accession>A0A1M5T910</accession>
<dbReference type="InterPro" id="IPR005811">
    <property type="entry name" value="SUCC_ACL_C"/>
</dbReference>
<keyword evidence="3" id="KW-1185">Reference proteome</keyword>
<protein>
    <submittedName>
        <fullName evidence="2">FdrA protein</fullName>
    </submittedName>
</protein>
<dbReference type="OrthoDB" id="5580580at2"/>